<gene>
    <name evidence="2" type="ORF">H920_04921</name>
</gene>
<reference evidence="2 3" key="1">
    <citation type="submission" date="2013-11" db="EMBL/GenBank/DDBJ databases">
        <title>The Damaraland mole rat (Fukomys damarensis) genome and evolution of African mole rats.</title>
        <authorList>
            <person name="Gladyshev V.N."/>
            <person name="Fang X."/>
        </authorList>
    </citation>
    <scope>NUCLEOTIDE SEQUENCE [LARGE SCALE GENOMIC DNA]</scope>
    <source>
        <tissue evidence="2">Liver</tissue>
    </source>
</reference>
<name>A0A091EEA2_FUKDA</name>
<proteinExistence type="predicted"/>
<organism evidence="2 3">
    <name type="scientific">Fukomys damarensis</name>
    <name type="common">Damaraland mole rat</name>
    <name type="synonym">Cryptomys damarensis</name>
    <dbReference type="NCBI Taxonomy" id="885580"/>
    <lineage>
        <taxon>Eukaryota</taxon>
        <taxon>Metazoa</taxon>
        <taxon>Chordata</taxon>
        <taxon>Craniata</taxon>
        <taxon>Vertebrata</taxon>
        <taxon>Euteleostomi</taxon>
        <taxon>Mammalia</taxon>
        <taxon>Eutheria</taxon>
        <taxon>Euarchontoglires</taxon>
        <taxon>Glires</taxon>
        <taxon>Rodentia</taxon>
        <taxon>Hystricomorpha</taxon>
        <taxon>Bathyergidae</taxon>
        <taxon>Fukomys</taxon>
    </lineage>
</organism>
<sequence>MLPCYFTQEGFQNMAVPPPNCWELQSKEDTFKHQQIGWREMCFHMKKQRRKTSPESRGAPSAGNETVLIPVRAPEELQRSYLPMAEEDVTGTSPPTGDLSPDSDTTTFYELRLIGLATPPHSTSALQSLLLGTFSHSFPLSVPRHPHSPQATPPSPLLLHRTPALPLFPQPPNRTELTPTGLPALPSPAYPGEREKQDSEKKAKSSPGLVYLYINNLFGRKCNA</sequence>
<evidence type="ECO:0000313" key="2">
    <source>
        <dbReference type="EMBL" id="KFO33676.1"/>
    </source>
</evidence>
<feature type="region of interest" description="Disordered" evidence="1">
    <location>
        <begin position="167"/>
        <end position="205"/>
    </location>
</feature>
<accession>A0A091EEA2</accession>
<keyword evidence="3" id="KW-1185">Reference proteome</keyword>
<evidence type="ECO:0000256" key="1">
    <source>
        <dbReference type="SAM" id="MobiDB-lite"/>
    </source>
</evidence>
<dbReference type="Proteomes" id="UP000028990">
    <property type="component" value="Unassembled WGS sequence"/>
</dbReference>
<evidence type="ECO:0000313" key="3">
    <source>
        <dbReference type="Proteomes" id="UP000028990"/>
    </source>
</evidence>
<protein>
    <submittedName>
        <fullName evidence="2">Uncharacterized protein</fullName>
    </submittedName>
</protein>
<dbReference type="EMBL" id="KN122061">
    <property type="protein sequence ID" value="KFO33676.1"/>
    <property type="molecule type" value="Genomic_DNA"/>
</dbReference>
<feature type="compositionally biased region" description="Basic and acidic residues" evidence="1">
    <location>
        <begin position="192"/>
        <end position="203"/>
    </location>
</feature>
<dbReference type="AlphaFoldDB" id="A0A091EEA2"/>